<dbReference type="EMBL" id="FN649728">
    <property type="protein sequence ID" value="CBJ31904.1"/>
    <property type="molecule type" value="Genomic_DNA"/>
</dbReference>
<organism evidence="1 2">
    <name type="scientific">Ectocarpus siliculosus</name>
    <name type="common">Brown alga</name>
    <name type="synonym">Conferva siliculosa</name>
    <dbReference type="NCBI Taxonomy" id="2880"/>
    <lineage>
        <taxon>Eukaryota</taxon>
        <taxon>Sar</taxon>
        <taxon>Stramenopiles</taxon>
        <taxon>Ochrophyta</taxon>
        <taxon>PX clade</taxon>
        <taxon>Phaeophyceae</taxon>
        <taxon>Ectocarpales</taxon>
        <taxon>Ectocarpaceae</taxon>
        <taxon>Ectocarpus</taxon>
    </lineage>
</organism>
<proteinExistence type="predicted"/>
<dbReference type="OrthoDB" id="16955at2759"/>
<evidence type="ECO:0000313" key="1">
    <source>
        <dbReference type="EMBL" id="CBJ31904.1"/>
    </source>
</evidence>
<dbReference type="GO" id="GO:0005634">
    <property type="term" value="C:nucleus"/>
    <property type="evidence" value="ECO:0007669"/>
    <property type="project" value="TreeGrafter"/>
</dbReference>
<dbReference type="AlphaFoldDB" id="D7FVI3"/>
<accession>D7FVI3</accession>
<gene>
    <name evidence="1" type="ORF">Esi_0291_0009</name>
</gene>
<name>D7FVI3_ECTSI</name>
<protein>
    <submittedName>
        <fullName evidence="1">Uncharacterized protein</fullName>
    </submittedName>
</protein>
<evidence type="ECO:0000313" key="2">
    <source>
        <dbReference type="Proteomes" id="UP000002630"/>
    </source>
</evidence>
<dbReference type="InParanoid" id="D7FVI3"/>
<dbReference type="Pfam" id="PF05427">
    <property type="entry name" value="FIBP"/>
    <property type="match status" value="2"/>
</dbReference>
<dbReference type="PANTHER" id="PTHR13223:SF2">
    <property type="entry name" value="ACIDIC FIBROBLAST GROWTH FACTOR INTRACELLULAR-BINDING PROTEIN"/>
    <property type="match status" value="1"/>
</dbReference>
<reference evidence="1 2" key="1">
    <citation type="journal article" date="2010" name="Nature">
        <title>The Ectocarpus genome and the independent evolution of multicellularity in brown algae.</title>
        <authorList>
            <person name="Cock J.M."/>
            <person name="Sterck L."/>
            <person name="Rouze P."/>
            <person name="Scornet D."/>
            <person name="Allen A.E."/>
            <person name="Amoutzias G."/>
            <person name="Anthouard V."/>
            <person name="Artiguenave F."/>
            <person name="Aury J.M."/>
            <person name="Badger J.H."/>
            <person name="Beszteri B."/>
            <person name="Billiau K."/>
            <person name="Bonnet E."/>
            <person name="Bothwell J.H."/>
            <person name="Bowler C."/>
            <person name="Boyen C."/>
            <person name="Brownlee C."/>
            <person name="Carrano C.J."/>
            <person name="Charrier B."/>
            <person name="Cho G.Y."/>
            <person name="Coelho S.M."/>
            <person name="Collen J."/>
            <person name="Corre E."/>
            <person name="Da Silva C."/>
            <person name="Delage L."/>
            <person name="Delaroque N."/>
            <person name="Dittami S.M."/>
            <person name="Doulbeau S."/>
            <person name="Elias M."/>
            <person name="Farnham G."/>
            <person name="Gachon C.M."/>
            <person name="Gschloessl B."/>
            <person name="Heesch S."/>
            <person name="Jabbari K."/>
            <person name="Jubin C."/>
            <person name="Kawai H."/>
            <person name="Kimura K."/>
            <person name="Kloareg B."/>
            <person name="Kupper F.C."/>
            <person name="Lang D."/>
            <person name="Le Bail A."/>
            <person name="Leblanc C."/>
            <person name="Lerouge P."/>
            <person name="Lohr M."/>
            <person name="Lopez P.J."/>
            <person name="Martens C."/>
            <person name="Maumus F."/>
            <person name="Michel G."/>
            <person name="Miranda-Saavedra D."/>
            <person name="Morales J."/>
            <person name="Moreau H."/>
            <person name="Motomura T."/>
            <person name="Nagasato C."/>
            <person name="Napoli C.A."/>
            <person name="Nelson D.R."/>
            <person name="Nyvall-Collen P."/>
            <person name="Peters A.F."/>
            <person name="Pommier C."/>
            <person name="Potin P."/>
            <person name="Poulain J."/>
            <person name="Quesneville H."/>
            <person name="Read B."/>
            <person name="Rensing S.A."/>
            <person name="Ritter A."/>
            <person name="Rousvoal S."/>
            <person name="Samanta M."/>
            <person name="Samson G."/>
            <person name="Schroeder D.C."/>
            <person name="Segurens B."/>
            <person name="Strittmatter M."/>
            <person name="Tonon T."/>
            <person name="Tregear J.W."/>
            <person name="Valentin K."/>
            <person name="von Dassow P."/>
            <person name="Yamagishi T."/>
            <person name="Van de Peer Y."/>
            <person name="Wincker P."/>
        </authorList>
    </citation>
    <scope>NUCLEOTIDE SEQUENCE [LARGE SCALE GENOMIC DNA]</scope>
    <source>
        <strain evidence="2">Ec32 / CCAP1310/4</strain>
    </source>
</reference>
<dbReference type="eggNOG" id="ENOG502QPQ2">
    <property type="taxonomic scope" value="Eukaryota"/>
</dbReference>
<dbReference type="Proteomes" id="UP000002630">
    <property type="component" value="Linkage Group LG03"/>
</dbReference>
<dbReference type="OMA" id="DWPAIGF"/>
<dbReference type="STRING" id="2880.D7FVI3"/>
<keyword evidence="2" id="KW-1185">Reference proteome</keyword>
<dbReference type="InterPro" id="IPR008614">
    <property type="entry name" value="FIBP"/>
</dbReference>
<dbReference type="EMBL" id="FN648477">
    <property type="protein sequence ID" value="CBJ31904.1"/>
    <property type="molecule type" value="Genomic_DNA"/>
</dbReference>
<sequence>MQSLFDVVVCEPVTLDTESDRSMFVSWVRGLSVHEVVSRRLADFEKEVSASNARIGNLPAMSRVQLSFRRRGSTAEETTQDEALSQRRQLETLFGKDTADAYRVFDTMEHFLRQPEHLRGQLQVQLGETTQAWMVERYHELDDSVLREILGKKVTSKTRKDLDDVSELTHVPLRSCHRQYDNIQRLLGNLEDSVILQHLSVAKEVQDKLGLPLRLSAKYTAVAFLLHVRFHVQRAKRLTAHMTAYDLCWSAMGMLNYWVGDGKYLGAYEASRGKPCLREKEACGRTSTKKRMGLSLLDVEAQSKRANTQAGVGDPADKDAARREGWQNEMEQGLLTVVGLEFDKKWIRLLRVIKTQLFGDYRSNLFDDLRQHAMADLQEAGLLPPTVEAVSQSFRPLVKALASIGSGLSMSKEYRDVFEDLIEKVGNPLRDAGLGLKDTVSVLESLVQGFAKACPPESEAGETEMVDAWRRYIFGVRMCFRYAYRDGHQGFWSTRSRHG</sequence>
<dbReference type="PANTHER" id="PTHR13223">
    <property type="entry name" value="ACIDIC FIBROBLAST GROWTH FACTOR INTRACELLULAR BINDING PROTEIN"/>
    <property type="match status" value="1"/>
</dbReference>